<keyword evidence="11" id="KW-0411">Iron-sulfur</keyword>
<dbReference type="Gene3D" id="3.60.20.10">
    <property type="entry name" value="Glutamine Phosphoribosylpyrophosphate, subunit 1, domain 1"/>
    <property type="match status" value="1"/>
</dbReference>
<dbReference type="AlphaFoldDB" id="M7PN18"/>
<comment type="cofactor">
    <cofactor evidence="1">
        <name>FMN</name>
        <dbReference type="ChEBI" id="CHEBI:58210"/>
    </cofactor>
</comment>
<keyword evidence="8" id="KW-0315">Glutamine amidotransferase</keyword>
<dbReference type="InterPro" id="IPR017932">
    <property type="entry name" value="GATase_2_dom"/>
</dbReference>
<dbReference type="eggNOG" id="COG0067">
    <property type="taxonomic scope" value="Bacteria"/>
</dbReference>
<comment type="pathway">
    <text evidence="14">Amino-acid biosynthesis.</text>
</comment>
<comment type="similarity">
    <text evidence="3">Belongs to the glutamate synthase family.</text>
</comment>
<dbReference type="GO" id="GO:0006537">
    <property type="term" value="P:glutamate biosynthetic process"/>
    <property type="evidence" value="ECO:0007669"/>
    <property type="project" value="UniProtKB-KW"/>
</dbReference>
<keyword evidence="17" id="KW-1185">Reference proteome</keyword>
<evidence type="ECO:0000256" key="6">
    <source>
        <dbReference type="ARBA" id="ARBA00022643"/>
    </source>
</evidence>
<evidence type="ECO:0000313" key="16">
    <source>
        <dbReference type="EMBL" id="EMR11854.1"/>
    </source>
</evidence>
<feature type="domain" description="Glutamine amidotransferase type-2" evidence="15">
    <location>
        <begin position="1"/>
        <end position="121"/>
    </location>
</feature>
<keyword evidence="7" id="KW-0479">Metal-binding</keyword>
<dbReference type="RefSeq" id="WP_009727607.1">
    <property type="nucleotide sequence ID" value="NZ_APHR01000104.1"/>
</dbReference>
<proteinExistence type="inferred from homology"/>
<evidence type="ECO:0000256" key="3">
    <source>
        <dbReference type="ARBA" id="ARBA00009716"/>
    </source>
</evidence>
<accession>M7PN18</accession>
<protein>
    <submittedName>
        <fullName evidence="16">Glutamate synthase subunit alpha</fullName>
        <ecNumber evidence="16">1.4.1.13</ecNumber>
    </submittedName>
</protein>
<comment type="caution">
    <text evidence="16">The sequence shown here is derived from an EMBL/GenBank/DDBJ whole genome shotgun (WGS) entry which is preliminary data.</text>
</comment>
<keyword evidence="12" id="KW-0314">Glutamate biosynthesis</keyword>
<name>M7PN18_9GAMM</name>
<dbReference type="STRING" id="1286106.MPL1_13367"/>
<evidence type="ECO:0000259" key="15">
    <source>
        <dbReference type="PROSITE" id="PS51278"/>
    </source>
</evidence>
<evidence type="ECO:0000313" key="17">
    <source>
        <dbReference type="Proteomes" id="UP000012019"/>
    </source>
</evidence>
<keyword evidence="4" id="KW-0028">Amino-acid biosynthesis</keyword>
<dbReference type="Pfam" id="PF00310">
    <property type="entry name" value="GATase_2"/>
    <property type="match status" value="1"/>
</dbReference>
<keyword evidence="9 16" id="KW-0560">Oxidoreductase</keyword>
<keyword evidence="10" id="KW-0408">Iron</keyword>
<evidence type="ECO:0000256" key="13">
    <source>
        <dbReference type="ARBA" id="ARBA00023291"/>
    </source>
</evidence>
<dbReference type="SUPFAM" id="SSF56235">
    <property type="entry name" value="N-terminal nucleophile aminohydrolases (Ntn hydrolases)"/>
    <property type="match status" value="1"/>
</dbReference>
<organism evidence="16 17">
    <name type="scientific">Methylophaga lonarensis MPL</name>
    <dbReference type="NCBI Taxonomy" id="1286106"/>
    <lineage>
        <taxon>Bacteria</taxon>
        <taxon>Pseudomonadati</taxon>
        <taxon>Pseudomonadota</taxon>
        <taxon>Gammaproteobacteria</taxon>
        <taxon>Thiotrichales</taxon>
        <taxon>Piscirickettsiaceae</taxon>
        <taxon>Methylophaga</taxon>
    </lineage>
</organism>
<evidence type="ECO:0000256" key="1">
    <source>
        <dbReference type="ARBA" id="ARBA00001917"/>
    </source>
</evidence>
<keyword evidence="5" id="KW-0285">Flavoprotein</keyword>
<dbReference type="EC" id="1.4.1.13" evidence="16"/>
<dbReference type="PANTHER" id="PTHR11938:SF148">
    <property type="entry name" value="GLUTAMATE SYNTHASE [NADPH] LARGE CHAIN"/>
    <property type="match status" value="1"/>
</dbReference>
<evidence type="ECO:0000256" key="4">
    <source>
        <dbReference type="ARBA" id="ARBA00022605"/>
    </source>
</evidence>
<keyword evidence="13" id="KW-0003">3Fe-4S</keyword>
<dbReference type="EMBL" id="APHR01000104">
    <property type="protein sequence ID" value="EMR11854.1"/>
    <property type="molecule type" value="Genomic_DNA"/>
</dbReference>
<dbReference type="PROSITE" id="PS51278">
    <property type="entry name" value="GATASE_TYPE_2"/>
    <property type="match status" value="1"/>
</dbReference>
<dbReference type="Proteomes" id="UP000012019">
    <property type="component" value="Unassembled WGS sequence"/>
</dbReference>
<dbReference type="GO" id="GO:0051538">
    <property type="term" value="F:3 iron, 4 sulfur cluster binding"/>
    <property type="evidence" value="ECO:0007669"/>
    <property type="project" value="UniProtKB-KW"/>
</dbReference>
<evidence type="ECO:0000256" key="14">
    <source>
        <dbReference type="ARBA" id="ARBA00029440"/>
    </source>
</evidence>
<dbReference type="GO" id="GO:0046872">
    <property type="term" value="F:metal ion binding"/>
    <property type="evidence" value="ECO:0007669"/>
    <property type="project" value="UniProtKB-KW"/>
</dbReference>
<evidence type="ECO:0000256" key="11">
    <source>
        <dbReference type="ARBA" id="ARBA00023014"/>
    </source>
</evidence>
<dbReference type="GO" id="GO:0004355">
    <property type="term" value="F:glutamate synthase (NADPH) activity"/>
    <property type="evidence" value="ECO:0007669"/>
    <property type="project" value="UniProtKB-EC"/>
</dbReference>
<evidence type="ECO:0000256" key="9">
    <source>
        <dbReference type="ARBA" id="ARBA00023002"/>
    </source>
</evidence>
<sequence length="121" mass="13940">MDDAAFERALYIARRKAEKAITDDSDFYIPSLSAQVVSYKGLVMPSYLPVFYKDLNDERLETAICVFHQRFSTNTWPQWRLAQPFRYLAHNGEINTVQGNRNWALARGAKFATSLIENMDA</sequence>
<feature type="non-terminal residue" evidence="16">
    <location>
        <position position="121"/>
    </location>
</feature>
<evidence type="ECO:0000256" key="2">
    <source>
        <dbReference type="ARBA" id="ARBA00001927"/>
    </source>
</evidence>
<evidence type="ECO:0000256" key="8">
    <source>
        <dbReference type="ARBA" id="ARBA00022962"/>
    </source>
</evidence>
<evidence type="ECO:0000256" key="12">
    <source>
        <dbReference type="ARBA" id="ARBA00023164"/>
    </source>
</evidence>
<dbReference type="InterPro" id="IPR050711">
    <property type="entry name" value="ET-N_metabolism_enzyme"/>
</dbReference>
<dbReference type="PANTHER" id="PTHR11938">
    <property type="entry name" value="FAD NADPH DEHYDROGENASE/OXIDOREDUCTASE"/>
    <property type="match status" value="1"/>
</dbReference>
<evidence type="ECO:0000256" key="10">
    <source>
        <dbReference type="ARBA" id="ARBA00023004"/>
    </source>
</evidence>
<dbReference type="InterPro" id="IPR029055">
    <property type="entry name" value="Ntn_hydrolases_N"/>
</dbReference>
<keyword evidence="6" id="KW-0288">FMN</keyword>
<reference evidence="16 17" key="1">
    <citation type="journal article" date="2013" name="Genome Announc.">
        <title>Draft Genome Sequence of Methylophaga lonarensis MPLT, a Haloalkaliphilic (Non-Methane-Utilizing) Methylotroph.</title>
        <authorList>
            <person name="Shetty S.A."/>
            <person name="Marathe N.P."/>
            <person name="Munot H."/>
            <person name="Antony C.P."/>
            <person name="Dhotre D.P."/>
            <person name="Murrell J.C."/>
            <person name="Shouche Y.S."/>
        </authorList>
    </citation>
    <scope>NUCLEOTIDE SEQUENCE [LARGE SCALE GENOMIC DNA]</scope>
    <source>
        <strain evidence="16 17">MPL</strain>
    </source>
</reference>
<dbReference type="GO" id="GO:0019676">
    <property type="term" value="P:ammonia assimilation cycle"/>
    <property type="evidence" value="ECO:0007669"/>
    <property type="project" value="TreeGrafter"/>
</dbReference>
<evidence type="ECO:0000256" key="5">
    <source>
        <dbReference type="ARBA" id="ARBA00022630"/>
    </source>
</evidence>
<comment type="cofactor">
    <cofactor evidence="2">
        <name>[3Fe-4S] cluster</name>
        <dbReference type="ChEBI" id="CHEBI:21137"/>
    </cofactor>
</comment>
<gene>
    <name evidence="16" type="primary">gltB</name>
    <name evidence="16" type="ORF">MPL1_13367</name>
</gene>
<evidence type="ECO:0000256" key="7">
    <source>
        <dbReference type="ARBA" id="ARBA00022723"/>
    </source>
</evidence>